<keyword evidence="4" id="KW-0032">Aminotransferase</keyword>
<dbReference type="Gene3D" id="3.90.1150.10">
    <property type="entry name" value="Aspartate Aminotransferase, domain 1"/>
    <property type="match status" value="1"/>
</dbReference>
<dbReference type="Gene3D" id="3.40.640.10">
    <property type="entry name" value="Type I PLP-dependent aspartate aminotransferase-like (Major domain)"/>
    <property type="match status" value="1"/>
</dbReference>
<proteinExistence type="inferred from homology"/>
<evidence type="ECO:0000256" key="2">
    <source>
        <dbReference type="ARBA" id="ARBA00022898"/>
    </source>
</evidence>
<reference evidence="4 5" key="1">
    <citation type="submission" date="2021-07" db="EMBL/GenBank/DDBJ databases">
        <title>Paraburkholderia edwinii protects Aspergillus sp. from phenazines by acting as a toxin sponge.</title>
        <authorList>
            <person name="Dahlstrom K.M."/>
            <person name="Newman D.K."/>
        </authorList>
    </citation>
    <scope>NUCLEOTIDE SEQUENCE [LARGE SCALE GENOMIC DNA]</scope>
    <source>
        <strain evidence="4 5">Pe01</strain>
    </source>
</reference>
<dbReference type="SUPFAM" id="SSF53383">
    <property type="entry name" value="PLP-dependent transferases"/>
    <property type="match status" value="1"/>
</dbReference>
<dbReference type="Gene3D" id="2.60.40.10">
    <property type="entry name" value="Immunoglobulins"/>
    <property type="match status" value="1"/>
</dbReference>
<dbReference type="InterPro" id="IPR015424">
    <property type="entry name" value="PyrdxlP-dep_Trfase"/>
</dbReference>
<keyword evidence="4" id="KW-0808">Transferase</keyword>
<sequence>MRTYAAEYFDVNLPAEIAAGMMWSLRVSVRNTSDWIWVREEPEGKNVDLTVWIDGRIAVTHALPAAEIHPGQHVHVRLPLQIPDSAGTHEIVIDMIEQNVARFQDKGSVPHRQAIKVIAAPVTTSAMLQEKVNRICPWNYQPSGGLQVGAGDARYPLFVARSKGCRFWDAEDRSYLDYVMGWGSALLGYAEPRVQSAVRNVLDSGAVLPLPHALEVEVAEMLTEDIPCAERVVFGKNGSDACTVAARLSRAYTGRKIILYSGYHGWQDWWVEQVGFENCGVPDREAPIIHRFKFNDRADFQRLFDLYKHDLAAVMLEPSGPAEGPQGSPQDADPSFLRLLADSAHRAGALLVFDEIMTGFRYPGGSVQKATGVIPDLCCLGKALGGGMPLSALVGRAGIMESAMHRTHYGPTFKGEIYSLAAAKAALEIYRAEPVAEHVWAHGQKLREGINRLADEVGVNARCVGPAFRSTIVFSDDDVSLVRLKRTLYFQELLKRGIMTYNGFMLPCYAHDDRALDEALQSAGEAFECVAQAVRSGTLERAIEIPLL</sequence>
<dbReference type="PANTHER" id="PTHR43713">
    <property type="entry name" value="GLUTAMATE-1-SEMIALDEHYDE 2,1-AMINOMUTASE"/>
    <property type="match status" value="1"/>
</dbReference>
<name>A0ABX8UNK3_9BURK</name>
<evidence type="ECO:0000256" key="3">
    <source>
        <dbReference type="RuleBase" id="RU003560"/>
    </source>
</evidence>
<dbReference type="InterPro" id="IPR013783">
    <property type="entry name" value="Ig-like_fold"/>
</dbReference>
<organism evidence="4 5">
    <name type="scientific">Paraburkholderia edwinii</name>
    <dbReference type="NCBI Taxonomy" id="2861782"/>
    <lineage>
        <taxon>Bacteria</taxon>
        <taxon>Pseudomonadati</taxon>
        <taxon>Pseudomonadota</taxon>
        <taxon>Betaproteobacteria</taxon>
        <taxon>Burkholderiales</taxon>
        <taxon>Burkholderiaceae</taxon>
        <taxon>Paraburkholderia</taxon>
    </lineage>
</organism>
<evidence type="ECO:0000313" key="4">
    <source>
        <dbReference type="EMBL" id="QYD70186.1"/>
    </source>
</evidence>
<evidence type="ECO:0000313" key="5">
    <source>
        <dbReference type="Proteomes" id="UP000826462"/>
    </source>
</evidence>
<dbReference type="RefSeq" id="WP_219799512.1">
    <property type="nucleotide sequence ID" value="NZ_CP080095.1"/>
</dbReference>
<protein>
    <submittedName>
        <fullName evidence="4">Aminotransferase class III-fold pyridoxal phosphate-dependent enzyme</fullName>
    </submittedName>
</protein>
<dbReference type="PANTHER" id="PTHR43713:SF3">
    <property type="entry name" value="GLUTAMATE-1-SEMIALDEHYDE 2,1-AMINOMUTASE 1, CHLOROPLASTIC-RELATED"/>
    <property type="match status" value="1"/>
</dbReference>
<dbReference type="GO" id="GO:0008483">
    <property type="term" value="F:transaminase activity"/>
    <property type="evidence" value="ECO:0007669"/>
    <property type="project" value="UniProtKB-KW"/>
</dbReference>
<dbReference type="InterPro" id="IPR015422">
    <property type="entry name" value="PyrdxlP-dep_Trfase_small"/>
</dbReference>
<accession>A0ABX8UNK3</accession>
<dbReference type="EMBL" id="CP080095">
    <property type="protein sequence ID" value="QYD70186.1"/>
    <property type="molecule type" value="Genomic_DNA"/>
</dbReference>
<comment type="cofactor">
    <cofactor evidence="1">
        <name>pyridoxal 5'-phosphate</name>
        <dbReference type="ChEBI" id="CHEBI:597326"/>
    </cofactor>
</comment>
<keyword evidence="5" id="KW-1185">Reference proteome</keyword>
<gene>
    <name evidence="4" type="ORF">KZJ38_07745</name>
</gene>
<dbReference type="Pfam" id="PF00202">
    <property type="entry name" value="Aminotran_3"/>
    <property type="match status" value="1"/>
</dbReference>
<comment type="similarity">
    <text evidence="3">Belongs to the class-III pyridoxal-phosphate-dependent aminotransferase family.</text>
</comment>
<evidence type="ECO:0000256" key="1">
    <source>
        <dbReference type="ARBA" id="ARBA00001933"/>
    </source>
</evidence>
<dbReference type="Proteomes" id="UP000826462">
    <property type="component" value="Chromosome 1"/>
</dbReference>
<dbReference type="InterPro" id="IPR005814">
    <property type="entry name" value="Aminotrans_3"/>
</dbReference>
<keyword evidence="2 3" id="KW-0663">Pyridoxal phosphate</keyword>
<dbReference type="InterPro" id="IPR015421">
    <property type="entry name" value="PyrdxlP-dep_Trfase_major"/>
</dbReference>